<dbReference type="GO" id="GO:0016646">
    <property type="term" value="F:oxidoreductase activity, acting on the CH-NH group of donors, NAD or NADP as acceptor"/>
    <property type="evidence" value="ECO:0007669"/>
    <property type="project" value="UniProtKB-ARBA"/>
</dbReference>
<dbReference type="Pfam" id="PF01613">
    <property type="entry name" value="Flavin_Reduct"/>
    <property type="match status" value="1"/>
</dbReference>
<evidence type="ECO:0000259" key="4">
    <source>
        <dbReference type="SMART" id="SM00903"/>
    </source>
</evidence>
<dbReference type="Proteomes" id="UP000594464">
    <property type="component" value="Chromosome"/>
</dbReference>
<dbReference type="GO" id="GO:0010181">
    <property type="term" value="F:FMN binding"/>
    <property type="evidence" value="ECO:0007669"/>
    <property type="project" value="InterPro"/>
</dbReference>
<evidence type="ECO:0000256" key="1">
    <source>
        <dbReference type="ARBA" id="ARBA00022448"/>
    </source>
</evidence>
<evidence type="ECO:0000313" key="5">
    <source>
        <dbReference type="EMBL" id="QPJ66525.1"/>
    </source>
</evidence>
<accession>A0A7T0G4K8</accession>
<sequence>MKNKASVGKALGRVPSGLFIVTARHGDEEDGVLASWVNQCAFDPPAVTVALGKTRAARLLIEASETFIVNVIGKEGDLLKQFTGSKKNDVFDGVKTKKSAKGPRILSDAVSYLECRLISFAPAGDHVVYIGEIVGGAMAKGGEPYVHVRKNGFNY</sequence>
<dbReference type="PANTHER" id="PTHR32145">
    <property type="entry name" value="DIFLAVIN FLAVOPROTEIN A 2-RELATED"/>
    <property type="match status" value="1"/>
</dbReference>
<keyword evidence="1" id="KW-0813">Transport</keyword>
<dbReference type="InterPro" id="IPR051285">
    <property type="entry name" value="NADH_oxidoreductase_modular"/>
</dbReference>
<evidence type="ECO:0000256" key="3">
    <source>
        <dbReference type="ARBA" id="ARBA00022982"/>
    </source>
</evidence>
<proteinExistence type="predicted"/>
<dbReference type="SMART" id="SM00903">
    <property type="entry name" value="Flavin_Reduct"/>
    <property type="match status" value="1"/>
</dbReference>
<dbReference type="EMBL" id="CP048620">
    <property type="protein sequence ID" value="QPJ66525.1"/>
    <property type="molecule type" value="Genomic_DNA"/>
</dbReference>
<reference evidence="6" key="1">
    <citation type="submission" date="2020-02" db="EMBL/GenBank/DDBJ databases">
        <title>Genomic and physiological characterization of two novel Nitrospinaceae genera.</title>
        <authorList>
            <person name="Mueller A.J."/>
            <person name="Jung M.-Y."/>
            <person name="Strachan C.R."/>
            <person name="Herbold C.W."/>
            <person name="Kirkegaard R.H."/>
            <person name="Daims H."/>
        </authorList>
    </citation>
    <scope>NUCLEOTIDE SEQUENCE [LARGE SCALE GENOMIC DNA]</scope>
</reference>
<dbReference type="SUPFAM" id="SSF50475">
    <property type="entry name" value="FMN-binding split barrel"/>
    <property type="match status" value="1"/>
</dbReference>
<protein>
    <submittedName>
        <fullName evidence="5">Flavin reductase family protein</fullName>
    </submittedName>
</protein>
<dbReference type="Gene3D" id="2.30.110.10">
    <property type="entry name" value="Electron Transport, Fmn-binding Protein, Chain A"/>
    <property type="match status" value="1"/>
</dbReference>
<gene>
    <name evidence="5" type="ORF">G3M78_14400</name>
</gene>
<evidence type="ECO:0000256" key="2">
    <source>
        <dbReference type="ARBA" id="ARBA00022723"/>
    </source>
</evidence>
<dbReference type="InterPro" id="IPR002563">
    <property type="entry name" value="Flavin_Rdtase-like_dom"/>
</dbReference>
<organism evidence="5 6">
    <name type="scientific">Candidatus Nitrohelix vancouverensis</name>
    <dbReference type="NCBI Taxonomy" id="2705534"/>
    <lineage>
        <taxon>Bacteria</taxon>
        <taxon>Pseudomonadati</taxon>
        <taxon>Nitrospinota/Tectimicrobiota group</taxon>
        <taxon>Nitrospinota</taxon>
        <taxon>Nitrospinia</taxon>
        <taxon>Nitrospinales</taxon>
        <taxon>Nitrospinaceae</taxon>
        <taxon>Candidatus Nitrohelix</taxon>
    </lineage>
</organism>
<name>A0A7T0G4K8_9BACT</name>
<keyword evidence="3" id="KW-0249">Electron transport</keyword>
<keyword evidence="2" id="KW-0479">Metal-binding</keyword>
<dbReference type="PANTHER" id="PTHR32145:SF11">
    <property type="entry name" value="DIFLAVIN FLAVOPROTEIN A 2-RELATED"/>
    <property type="match status" value="1"/>
</dbReference>
<evidence type="ECO:0000313" key="6">
    <source>
        <dbReference type="Proteomes" id="UP000594464"/>
    </source>
</evidence>
<dbReference type="GO" id="GO:0046872">
    <property type="term" value="F:metal ion binding"/>
    <property type="evidence" value="ECO:0007669"/>
    <property type="project" value="UniProtKB-KW"/>
</dbReference>
<dbReference type="KEGG" id="nva:G3M78_14400"/>
<dbReference type="InterPro" id="IPR012349">
    <property type="entry name" value="Split_barrel_FMN-bd"/>
</dbReference>
<feature type="domain" description="Flavin reductase like" evidence="4">
    <location>
        <begin position="11"/>
        <end position="154"/>
    </location>
</feature>
<dbReference type="AlphaFoldDB" id="A0A7T0G4K8"/>